<dbReference type="EMBL" id="JADCUA010000030">
    <property type="protein sequence ID" value="KAH9830572.1"/>
    <property type="molecule type" value="Genomic_DNA"/>
</dbReference>
<dbReference type="RefSeq" id="XP_047773867.1">
    <property type="nucleotide sequence ID" value="XM_047928018.1"/>
</dbReference>
<proteinExistence type="predicted"/>
<name>A0ABQ8K1M4_9APHY</name>
<evidence type="ECO:0000313" key="1">
    <source>
        <dbReference type="EMBL" id="KAH9830572.1"/>
    </source>
</evidence>
<keyword evidence="2" id="KW-1185">Reference proteome</keyword>
<dbReference type="GeneID" id="72008750"/>
<organism evidence="1 2">
    <name type="scientific">Rhodofomes roseus</name>
    <dbReference type="NCBI Taxonomy" id="34475"/>
    <lineage>
        <taxon>Eukaryota</taxon>
        <taxon>Fungi</taxon>
        <taxon>Dikarya</taxon>
        <taxon>Basidiomycota</taxon>
        <taxon>Agaricomycotina</taxon>
        <taxon>Agaricomycetes</taxon>
        <taxon>Polyporales</taxon>
        <taxon>Rhodofomes</taxon>
    </lineage>
</organism>
<evidence type="ECO:0000313" key="2">
    <source>
        <dbReference type="Proteomes" id="UP000814176"/>
    </source>
</evidence>
<gene>
    <name evidence="1" type="ORF">C8Q71DRAFT_862327</name>
</gene>
<accession>A0ABQ8K1M4</accession>
<dbReference type="Proteomes" id="UP000814176">
    <property type="component" value="Unassembled WGS sequence"/>
</dbReference>
<protein>
    <submittedName>
        <fullName evidence="1">Uncharacterized protein</fullName>
    </submittedName>
</protein>
<comment type="caution">
    <text evidence="1">The sequence shown here is derived from an EMBL/GenBank/DDBJ whole genome shotgun (WGS) entry which is preliminary data.</text>
</comment>
<sequence length="137" mass="15146">MKGTGMPDLDVWALGDAAMIIANQKTKYLWKQLNAVTKDQRAKDPFRFHNAGRSRTSATGRRCTTAHVREEVEGEGGGAVRVFAVALGVLHHDAELEEQVVARSLPTLLMFVTGKWWSLTGVSRVAGFPFRRSGDFM</sequence>
<reference evidence="1 2" key="1">
    <citation type="journal article" date="2021" name="Environ. Microbiol.">
        <title>Gene family expansions and transcriptome signatures uncover fungal adaptations to wood decay.</title>
        <authorList>
            <person name="Hage H."/>
            <person name="Miyauchi S."/>
            <person name="Viragh M."/>
            <person name="Drula E."/>
            <person name="Min B."/>
            <person name="Chaduli D."/>
            <person name="Navarro D."/>
            <person name="Favel A."/>
            <person name="Norest M."/>
            <person name="Lesage-Meessen L."/>
            <person name="Balint B."/>
            <person name="Merenyi Z."/>
            <person name="de Eugenio L."/>
            <person name="Morin E."/>
            <person name="Martinez A.T."/>
            <person name="Baldrian P."/>
            <person name="Stursova M."/>
            <person name="Martinez M.J."/>
            <person name="Novotny C."/>
            <person name="Magnuson J.K."/>
            <person name="Spatafora J.W."/>
            <person name="Maurice S."/>
            <person name="Pangilinan J."/>
            <person name="Andreopoulos W."/>
            <person name="LaButti K."/>
            <person name="Hundley H."/>
            <person name="Na H."/>
            <person name="Kuo A."/>
            <person name="Barry K."/>
            <person name="Lipzen A."/>
            <person name="Henrissat B."/>
            <person name="Riley R."/>
            <person name="Ahrendt S."/>
            <person name="Nagy L.G."/>
            <person name="Grigoriev I.V."/>
            <person name="Martin F."/>
            <person name="Rosso M.N."/>
        </authorList>
    </citation>
    <scope>NUCLEOTIDE SEQUENCE [LARGE SCALE GENOMIC DNA]</scope>
    <source>
        <strain evidence="1 2">CIRM-BRFM 1785</strain>
    </source>
</reference>